<dbReference type="InterPro" id="IPR013830">
    <property type="entry name" value="SGNH_hydro"/>
</dbReference>
<proteinExistence type="predicted"/>
<dbReference type="RefSeq" id="WP_306838800.1">
    <property type="nucleotide sequence ID" value="NZ_JAUSRA010000001.1"/>
</dbReference>
<feature type="signal peptide" evidence="1">
    <location>
        <begin position="1"/>
        <end position="33"/>
    </location>
</feature>
<dbReference type="PANTHER" id="PTHR43784">
    <property type="entry name" value="GDSL-LIKE LIPASE/ACYLHYDROLASE, PUTATIVE (AFU_ORTHOLOGUE AFUA_2G00820)-RELATED"/>
    <property type="match status" value="1"/>
</dbReference>
<feature type="chain" id="PRO_5047493171" evidence="1">
    <location>
        <begin position="34"/>
        <end position="428"/>
    </location>
</feature>
<organism evidence="3 4">
    <name type="scientific">Catenuloplanes nepalensis</name>
    <dbReference type="NCBI Taxonomy" id="587533"/>
    <lineage>
        <taxon>Bacteria</taxon>
        <taxon>Bacillati</taxon>
        <taxon>Actinomycetota</taxon>
        <taxon>Actinomycetes</taxon>
        <taxon>Micromonosporales</taxon>
        <taxon>Micromonosporaceae</taxon>
        <taxon>Catenuloplanes</taxon>
    </lineage>
</organism>
<evidence type="ECO:0000256" key="1">
    <source>
        <dbReference type="SAM" id="SignalP"/>
    </source>
</evidence>
<dbReference type="SUPFAM" id="SSF52266">
    <property type="entry name" value="SGNH hydrolase"/>
    <property type="match status" value="1"/>
</dbReference>
<dbReference type="InterPro" id="IPR036514">
    <property type="entry name" value="SGNH_hydro_sf"/>
</dbReference>
<protein>
    <submittedName>
        <fullName evidence="3">Lysophospholipase L1-like esterase</fullName>
    </submittedName>
</protein>
<gene>
    <name evidence="3" type="ORF">J2S43_008263</name>
</gene>
<feature type="domain" description="SGNH hydrolase-type esterase" evidence="2">
    <location>
        <begin position="217"/>
        <end position="416"/>
    </location>
</feature>
<dbReference type="PANTHER" id="PTHR43784:SF2">
    <property type="entry name" value="GDSL-LIKE LIPASE_ACYLHYDROLASE, PUTATIVE (AFU_ORTHOLOGUE AFUA_2G00820)-RELATED"/>
    <property type="match status" value="1"/>
</dbReference>
<dbReference type="Pfam" id="PF13472">
    <property type="entry name" value="Lipase_GDSL_2"/>
    <property type="match status" value="1"/>
</dbReference>
<dbReference type="PROSITE" id="PS51318">
    <property type="entry name" value="TAT"/>
    <property type="match status" value="1"/>
</dbReference>
<sequence length="428" mass="44574">MIRGSRSISRRTILTAVPAVAAAAVTAPLAASAASAAAAEPTRVGIWGTALNGGGPSFSNQTIRHVVYASSGGTGPRLRISNRFGTETLVLGHVDLAEQDTGGSAKPGTHHRVTFGGVFRAVVPAGEEVLSDPVFTTVAAGSNLLVSMFVMNAPGPSVWHPAGLTRTYISTSGDHAADDDSTAFPPPESAADERHYRWYYLAGIDVTSASATGTIVAFGDSLTDGFSSTALMNRRYPDYLARRLHADTGGAPRFGVVNAGIAGNKVLVDGNTKEGLSALHRFEHDALLAHPNVRAVILLEGVNDINSTINGLPVTSWDLRAAYSTLIGLAHARGVAVYGGTILPYAGFTTPDGIPVHTPAREATRVALNGWIRTSGEFDAVIDFDAALRDPANPTFLLPAYAHTDHLHLTDAGMQAMANAVVASVPLA</sequence>
<evidence type="ECO:0000313" key="3">
    <source>
        <dbReference type="EMBL" id="MDP9799751.1"/>
    </source>
</evidence>
<dbReference type="EMBL" id="JAUSRA010000001">
    <property type="protein sequence ID" value="MDP9799751.1"/>
    <property type="molecule type" value="Genomic_DNA"/>
</dbReference>
<name>A0ABT9N7S6_9ACTN</name>
<accession>A0ABT9N7S6</accession>
<dbReference type="InterPro" id="IPR006311">
    <property type="entry name" value="TAT_signal"/>
</dbReference>
<dbReference type="Proteomes" id="UP001240984">
    <property type="component" value="Unassembled WGS sequence"/>
</dbReference>
<dbReference type="CDD" id="cd01830">
    <property type="entry name" value="XynE_like"/>
    <property type="match status" value="1"/>
</dbReference>
<dbReference type="Gene3D" id="3.40.50.1110">
    <property type="entry name" value="SGNH hydrolase"/>
    <property type="match status" value="1"/>
</dbReference>
<keyword evidence="4" id="KW-1185">Reference proteome</keyword>
<evidence type="ECO:0000259" key="2">
    <source>
        <dbReference type="Pfam" id="PF13472"/>
    </source>
</evidence>
<dbReference type="InterPro" id="IPR053140">
    <property type="entry name" value="GDSL_Rv0518-like"/>
</dbReference>
<comment type="caution">
    <text evidence="3">The sequence shown here is derived from an EMBL/GenBank/DDBJ whole genome shotgun (WGS) entry which is preliminary data.</text>
</comment>
<keyword evidence="1" id="KW-0732">Signal</keyword>
<evidence type="ECO:0000313" key="4">
    <source>
        <dbReference type="Proteomes" id="UP001240984"/>
    </source>
</evidence>
<reference evidence="3 4" key="1">
    <citation type="submission" date="2023-07" db="EMBL/GenBank/DDBJ databases">
        <title>Sequencing the genomes of 1000 actinobacteria strains.</title>
        <authorList>
            <person name="Klenk H.-P."/>
        </authorList>
    </citation>
    <scope>NUCLEOTIDE SEQUENCE [LARGE SCALE GENOMIC DNA]</scope>
    <source>
        <strain evidence="3 4">DSM 44710</strain>
    </source>
</reference>